<dbReference type="SUPFAM" id="SSF51306">
    <property type="entry name" value="LexA/Signal peptidase"/>
    <property type="match status" value="1"/>
</dbReference>
<dbReference type="InterPro" id="IPR035940">
    <property type="entry name" value="CAP_sf"/>
</dbReference>
<dbReference type="GO" id="GO:0006465">
    <property type="term" value="P:signal peptide processing"/>
    <property type="evidence" value="ECO:0007669"/>
    <property type="project" value="InterPro"/>
</dbReference>
<proteinExistence type="inferred from homology"/>
<evidence type="ECO:0000313" key="10">
    <source>
        <dbReference type="EMBL" id="PIP52750.1"/>
    </source>
</evidence>
<dbReference type="Proteomes" id="UP000229459">
    <property type="component" value="Unassembled WGS sequence"/>
</dbReference>
<evidence type="ECO:0000259" key="9">
    <source>
        <dbReference type="Pfam" id="PF10502"/>
    </source>
</evidence>
<feature type="domain" description="SCP" evidence="8">
    <location>
        <begin position="237"/>
        <end position="341"/>
    </location>
</feature>
<dbReference type="Pfam" id="PF10502">
    <property type="entry name" value="Peptidase_S26"/>
    <property type="match status" value="1"/>
</dbReference>
<evidence type="ECO:0000256" key="5">
    <source>
        <dbReference type="PIRSR" id="PIRSR600223-1"/>
    </source>
</evidence>
<evidence type="ECO:0000256" key="2">
    <source>
        <dbReference type="ARBA" id="ARBA00009370"/>
    </source>
</evidence>
<feature type="domain" description="Peptidase S26" evidence="9">
    <location>
        <begin position="78"/>
        <end position="208"/>
    </location>
</feature>
<dbReference type="InterPro" id="IPR036286">
    <property type="entry name" value="LexA/Signal_pep-like_sf"/>
</dbReference>
<evidence type="ECO:0000256" key="3">
    <source>
        <dbReference type="ARBA" id="ARBA00013208"/>
    </source>
</evidence>
<dbReference type="PROSITE" id="PS00761">
    <property type="entry name" value="SPASE_I_3"/>
    <property type="match status" value="1"/>
</dbReference>
<dbReference type="PANTHER" id="PTHR43390:SF1">
    <property type="entry name" value="CHLOROPLAST PROCESSING PEPTIDASE"/>
    <property type="match status" value="1"/>
</dbReference>
<comment type="caution">
    <text evidence="10">The sequence shown here is derived from an EMBL/GenBank/DDBJ whole genome shotgun (WGS) entry which is preliminary data.</text>
</comment>
<comment type="subcellular location">
    <subcellularLocation>
        <location evidence="6">Membrane</location>
        <topology evidence="6">Single-pass type II membrane protein</topology>
    </subcellularLocation>
</comment>
<evidence type="ECO:0000256" key="1">
    <source>
        <dbReference type="ARBA" id="ARBA00000677"/>
    </source>
</evidence>
<keyword evidence="6" id="KW-0645">Protease</keyword>
<evidence type="ECO:0000313" key="11">
    <source>
        <dbReference type="Proteomes" id="UP000229459"/>
    </source>
</evidence>
<comment type="similarity">
    <text evidence="2 6">Belongs to the peptidase S26 family.</text>
</comment>
<protein>
    <recommendedName>
        <fullName evidence="3 6">Signal peptidase I</fullName>
        <ecNumber evidence="3 6">3.4.21.89</ecNumber>
    </recommendedName>
</protein>
<dbReference type="GO" id="GO:0009003">
    <property type="term" value="F:signal peptidase activity"/>
    <property type="evidence" value="ECO:0007669"/>
    <property type="project" value="UniProtKB-EC"/>
</dbReference>
<dbReference type="AlphaFoldDB" id="A0A2H0B6R3"/>
<evidence type="ECO:0000259" key="8">
    <source>
        <dbReference type="Pfam" id="PF00188"/>
    </source>
</evidence>
<dbReference type="CDD" id="cd06530">
    <property type="entry name" value="S26_SPase_I"/>
    <property type="match status" value="1"/>
</dbReference>
<evidence type="ECO:0000256" key="7">
    <source>
        <dbReference type="SAM" id="MobiDB-lite"/>
    </source>
</evidence>
<reference evidence="10 11" key="1">
    <citation type="submission" date="2017-09" db="EMBL/GenBank/DDBJ databases">
        <title>Depth-based differentiation of microbial function through sediment-hosted aquifers and enrichment of novel symbionts in the deep terrestrial subsurface.</title>
        <authorList>
            <person name="Probst A.J."/>
            <person name="Ladd B."/>
            <person name="Jarett J.K."/>
            <person name="Geller-Mcgrath D.E."/>
            <person name="Sieber C.M."/>
            <person name="Emerson J.B."/>
            <person name="Anantharaman K."/>
            <person name="Thomas B.C."/>
            <person name="Malmstrom R."/>
            <person name="Stieglmeier M."/>
            <person name="Klingl A."/>
            <person name="Woyke T."/>
            <person name="Ryan C.M."/>
            <person name="Banfield J.F."/>
        </authorList>
    </citation>
    <scope>NUCLEOTIDE SEQUENCE [LARGE SCALE GENOMIC DNA]</scope>
    <source>
        <strain evidence="10">CG23_combo_of_CG06-09_8_20_14_all_34_8</strain>
    </source>
</reference>
<evidence type="ECO:0000256" key="6">
    <source>
        <dbReference type="RuleBase" id="RU362042"/>
    </source>
</evidence>
<keyword evidence="6" id="KW-0472">Membrane</keyword>
<dbReference type="Pfam" id="PF00188">
    <property type="entry name" value="CAP"/>
    <property type="match status" value="1"/>
</dbReference>
<dbReference type="InterPro" id="IPR000223">
    <property type="entry name" value="Pept_S26A_signal_pept_1"/>
</dbReference>
<dbReference type="Gene3D" id="3.40.33.10">
    <property type="entry name" value="CAP"/>
    <property type="match status" value="1"/>
</dbReference>
<dbReference type="PANTHER" id="PTHR43390">
    <property type="entry name" value="SIGNAL PEPTIDASE I"/>
    <property type="match status" value="1"/>
</dbReference>
<feature type="compositionally biased region" description="Polar residues" evidence="7">
    <location>
        <begin position="462"/>
        <end position="478"/>
    </location>
</feature>
<name>A0A2H0B6R3_9BACT</name>
<feature type="transmembrane region" description="Helical" evidence="6">
    <location>
        <begin position="33"/>
        <end position="52"/>
    </location>
</feature>
<comment type="catalytic activity">
    <reaction evidence="1 6">
        <text>Cleavage of hydrophobic, N-terminal signal or leader sequences from secreted and periplasmic proteins.</text>
        <dbReference type="EC" id="3.4.21.89"/>
    </reaction>
</comment>
<comment type="caution">
    <text evidence="6">Lacks conserved residue(s) required for the propagation of feature annotation.</text>
</comment>
<keyword evidence="6" id="KW-0812">Transmembrane</keyword>
<feature type="active site" evidence="5">
    <location>
        <position position="125"/>
    </location>
</feature>
<dbReference type="InterPro" id="IPR019533">
    <property type="entry name" value="Peptidase_S26"/>
</dbReference>
<keyword evidence="6" id="KW-1133">Transmembrane helix</keyword>
<keyword evidence="4 6" id="KW-0378">Hydrolase</keyword>
<sequence>MQTTIKFIYSTIINVLILPLIIVRDIFKSNRSVIRKIGYTILILIIFFNIWIRGYQDVYTFLYYQGYRLGLFDKLISIHVSGTSMLPTIQDGEDVNLNSPIKLGIVPGDIVSFHNAETGSFNYIKRVIAKEGDTVTLVNGNVLINDQVLKDDFTYQHEPTYGNTFIADCESYTVPQNSFLVLGDNRSVSQDSRVIGFINKDDIRGVIKTNIDLATIPFNQAKQTQKIVLNEQKLNKLINTKRKESNREQLVVNTTLSTIAKQRAEDIKNKWQDWKNTSFPIDQLLQKQAYKYNLVHEYVIYGYLNEEAIVNQIFESEVEKEAFLSPSYMELGIGSAEKTSNSCVFPISSIILSWPSVPTYDEADIQFWETEVSATKNMLNQLQTYGIKDMNDSQTQLIIQGIAEESEIANRILTKMKTGELLSEKDKIDANRYSDLVIKSKKSLGLSSTDSTSSNKTTTQSVNDQSISQTSNNIQTSSGKTFVSAGQLSIEKEVTAKINKVQESDNIITITITFANQSSSATTNVSPLRVQLHNDSQGEPPNESILQLALSPGQMRTMDLTYNKEIIAPYYWKYANSGGDMILLGSLK</sequence>
<feature type="transmembrane region" description="Helical" evidence="6">
    <location>
        <begin position="7"/>
        <end position="27"/>
    </location>
</feature>
<feature type="compositionally biased region" description="Low complexity" evidence="7">
    <location>
        <begin position="445"/>
        <end position="461"/>
    </location>
</feature>
<dbReference type="NCBIfam" id="TIGR02227">
    <property type="entry name" value="sigpep_I_bact"/>
    <property type="match status" value="1"/>
</dbReference>
<organism evidence="10 11">
    <name type="scientific">Candidatus Beckwithbacteria bacterium CG23_combo_of_CG06-09_8_20_14_all_34_8</name>
    <dbReference type="NCBI Taxonomy" id="1974497"/>
    <lineage>
        <taxon>Bacteria</taxon>
        <taxon>Candidatus Beckwithiibacteriota</taxon>
    </lineage>
</organism>
<gene>
    <name evidence="10" type="primary">lepB</name>
    <name evidence="10" type="ORF">COX08_04735</name>
</gene>
<dbReference type="GO" id="GO:0016020">
    <property type="term" value="C:membrane"/>
    <property type="evidence" value="ECO:0007669"/>
    <property type="project" value="UniProtKB-SubCell"/>
</dbReference>
<dbReference type="Gene3D" id="2.10.109.10">
    <property type="entry name" value="Umud Fragment, subunit A"/>
    <property type="match status" value="1"/>
</dbReference>
<dbReference type="CDD" id="cd05379">
    <property type="entry name" value="CAP_bacterial"/>
    <property type="match status" value="1"/>
</dbReference>
<dbReference type="InterPro" id="IPR014044">
    <property type="entry name" value="CAP_dom"/>
</dbReference>
<dbReference type="PRINTS" id="PR00727">
    <property type="entry name" value="LEADERPTASE"/>
</dbReference>
<dbReference type="InterPro" id="IPR019758">
    <property type="entry name" value="Pept_S26A_signal_pept_1_CS"/>
</dbReference>
<evidence type="ECO:0000256" key="4">
    <source>
        <dbReference type="ARBA" id="ARBA00022801"/>
    </source>
</evidence>
<dbReference type="EC" id="3.4.21.89" evidence="3 6"/>
<dbReference type="GO" id="GO:0004252">
    <property type="term" value="F:serine-type endopeptidase activity"/>
    <property type="evidence" value="ECO:0007669"/>
    <property type="project" value="InterPro"/>
</dbReference>
<accession>A0A2H0B6R3</accession>
<dbReference type="EMBL" id="PCSR01000113">
    <property type="protein sequence ID" value="PIP52750.1"/>
    <property type="molecule type" value="Genomic_DNA"/>
</dbReference>
<feature type="region of interest" description="Disordered" evidence="7">
    <location>
        <begin position="445"/>
        <end position="478"/>
    </location>
</feature>
<feature type="active site" evidence="5">
    <location>
        <position position="84"/>
    </location>
</feature>